<dbReference type="Gene3D" id="3.40.50.150">
    <property type="entry name" value="Vaccinia Virus protein VP39"/>
    <property type="match status" value="1"/>
</dbReference>
<organism evidence="2 3">
    <name type="scientific">Pseudobowmanella zhangzhouensis</name>
    <dbReference type="NCBI Taxonomy" id="1537679"/>
    <lineage>
        <taxon>Bacteria</taxon>
        <taxon>Pseudomonadati</taxon>
        <taxon>Pseudomonadota</taxon>
        <taxon>Gammaproteobacteria</taxon>
        <taxon>Alteromonadales</taxon>
        <taxon>Alteromonadaceae</taxon>
    </lineage>
</organism>
<keyword evidence="1" id="KW-0698">rRNA processing</keyword>
<name>A0ABW1XLK6_9ALTE</name>
<proteinExistence type="inferred from homology"/>
<protein>
    <recommendedName>
        <fullName evidence="1">Ribosomal RNA large subunit methyltransferase J</fullName>
        <ecNumber evidence="1">2.1.1.266</ecNumber>
    </recommendedName>
    <alternativeName>
        <fullName evidence="1">23S rRNA (adenine(2030)-N6)-methyltransferase</fullName>
    </alternativeName>
    <alternativeName>
        <fullName evidence="1">23S rRNA m6A2030 methyltransferase</fullName>
    </alternativeName>
</protein>
<feature type="site" description="Interaction with substrate rRNA" evidence="1">
    <location>
        <position position="4"/>
    </location>
</feature>
<dbReference type="PANTHER" id="PTHR37426:SF1">
    <property type="entry name" value="RIBOSOMAL RNA LARGE SUBUNIT METHYLTRANSFERASE J"/>
    <property type="match status" value="1"/>
</dbReference>
<comment type="caution">
    <text evidence="2">The sequence shown here is derived from an EMBL/GenBank/DDBJ whole genome shotgun (WGS) entry which is preliminary data.</text>
</comment>
<sequence>MLSYRHAFHAGNYADVFKHLCQVLLLNKLTEKAKPLCYVDTHSAAGLYDLGTDMANKTAEYSDGIDKLLQRSGQYPEITDYLALISQFRDKDLYPGSPAIAAHLLREQDKLILMELHNNEVENLRANMGRDPRVAIHHRDGFEGTLAIAPPEPKRGMVLIDPPYEQAREYQDVVNFIQKLHKKWPVGVVALWYPLLAEKRNKAPAMLDALAKVQPASLFIAECWVKPQPQELGMYGSGMAFINLPWQVDQQIEQLLPILTSLLGQTGAGYRTEWLIEPA</sequence>
<comment type="catalytic activity">
    <reaction evidence="1">
        <text>adenosine(2030) in 23S rRNA + S-adenosyl-L-methionine = N(6)-methyladenosine(2030) in 23S rRNA + S-adenosyl-L-homocysteine + H(+)</text>
        <dbReference type="Rhea" id="RHEA:43736"/>
        <dbReference type="Rhea" id="RHEA-COMP:10668"/>
        <dbReference type="Rhea" id="RHEA-COMP:10669"/>
        <dbReference type="ChEBI" id="CHEBI:15378"/>
        <dbReference type="ChEBI" id="CHEBI:57856"/>
        <dbReference type="ChEBI" id="CHEBI:59789"/>
        <dbReference type="ChEBI" id="CHEBI:74411"/>
        <dbReference type="ChEBI" id="CHEBI:74449"/>
        <dbReference type="EC" id="2.1.1.266"/>
    </reaction>
</comment>
<dbReference type="Proteomes" id="UP001596364">
    <property type="component" value="Unassembled WGS sequence"/>
</dbReference>
<feature type="binding site" evidence="1">
    <location>
        <position position="97"/>
    </location>
    <ligand>
        <name>S-adenosyl-L-methionine</name>
        <dbReference type="ChEBI" id="CHEBI:59789"/>
    </ligand>
</feature>
<feature type="active site" description="Proton acceptor" evidence="1">
    <location>
        <position position="161"/>
    </location>
</feature>
<reference evidence="3" key="1">
    <citation type="journal article" date="2019" name="Int. J. Syst. Evol. Microbiol.">
        <title>The Global Catalogue of Microorganisms (GCM) 10K type strain sequencing project: providing services to taxonomists for standard genome sequencing and annotation.</title>
        <authorList>
            <consortium name="The Broad Institute Genomics Platform"/>
            <consortium name="The Broad Institute Genome Sequencing Center for Infectious Disease"/>
            <person name="Wu L."/>
            <person name="Ma J."/>
        </authorList>
    </citation>
    <scope>NUCLEOTIDE SEQUENCE [LARGE SCALE GENOMIC DNA]</scope>
    <source>
        <strain evidence="3">CGMCC 1.16031</strain>
    </source>
</reference>
<dbReference type="HAMAP" id="MF_00934">
    <property type="entry name" value="23SrRNA_methyltr_J"/>
    <property type="match status" value="1"/>
</dbReference>
<dbReference type="InterPro" id="IPR029063">
    <property type="entry name" value="SAM-dependent_MTases_sf"/>
</dbReference>
<keyword evidence="1 2" id="KW-0489">Methyltransferase</keyword>
<feature type="binding site" evidence="1">
    <location>
        <position position="42"/>
    </location>
    <ligand>
        <name>S-adenosyl-L-methionine</name>
        <dbReference type="ChEBI" id="CHEBI:59789"/>
    </ligand>
</feature>
<keyword evidence="3" id="KW-1185">Reference proteome</keyword>
<evidence type="ECO:0000313" key="3">
    <source>
        <dbReference type="Proteomes" id="UP001596364"/>
    </source>
</evidence>
<comment type="subunit">
    <text evidence="1">Monomer.</text>
</comment>
<feature type="binding site" evidence="1">
    <location>
        <position position="161"/>
    </location>
    <ligand>
        <name>S-adenosyl-L-methionine</name>
        <dbReference type="ChEBI" id="CHEBI:59789"/>
    </ligand>
</feature>
<dbReference type="Pfam" id="PF04378">
    <property type="entry name" value="RsmJ"/>
    <property type="match status" value="1"/>
</dbReference>
<dbReference type="EMBL" id="JBHSUS010000001">
    <property type="protein sequence ID" value="MFC6440148.1"/>
    <property type="molecule type" value="Genomic_DNA"/>
</dbReference>
<keyword evidence="1 2" id="KW-0808">Transferase</keyword>
<dbReference type="EC" id="2.1.1.266" evidence="1"/>
<feature type="binding site" evidence="1">
    <location>
        <position position="19"/>
    </location>
    <ligand>
        <name>S-adenosyl-L-methionine</name>
        <dbReference type="ChEBI" id="CHEBI:59789"/>
    </ligand>
</feature>
<comment type="function">
    <text evidence="1">Specifically methylates the adenine in position 2030 of 23S rRNA.</text>
</comment>
<dbReference type="RefSeq" id="WP_131257031.1">
    <property type="nucleotide sequence ID" value="NZ_JBHSUS010000001.1"/>
</dbReference>
<keyword evidence="1" id="KW-0694">RNA-binding</keyword>
<accession>A0ABW1XLK6</accession>
<dbReference type="GO" id="GO:0036307">
    <property type="term" value="F:23S rRNA (adenine(2030)-N(6))-methyltransferase activity"/>
    <property type="evidence" value="ECO:0007669"/>
    <property type="project" value="UniProtKB-EC"/>
</dbReference>
<feature type="binding site" evidence="1">
    <location>
        <begin position="140"/>
        <end position="141"/>
    </location>
    <ligand>
        <name>S-adenosyl-L-methionine</name>
        <dbReference type="ChEBI" id="CHEBI:59789"/>
    </ligand>
</feature>
<comment type="similarity">
    <text evidence="1">Belongs to the RlmJ family.</text>
</comment>
<dbReference type="InterPro" id="IPR007473">
    <property type="entry name" value="RlmJ"/>
</dbReference>
<feature type="binding site" evidence="1">
    <location>
        <position position="115"/>
    </location>
    <ligand>
        <name>S-adenosyl-L-methionine</name>
        <dbReference type="ChEBI" id="CHEBI:59789"/>
    </ligand>
</feature>
<dbReference type="PANTHER" id="PTHR37426">
    <property type="entry name" value="RIBOSOMAL RNA LARGE SUBUNIT METHYLTRANSFERASE J"/>
    <property type="match status" value="1"/>
</dbReference>
<dbReference type="SUPFAM" id="SSF53335">
    <property type="entry name" value="S-adenosyl-L-methionine-dependent methyltransferases"/>
    <property type="match status" value="1"/>
</dbReference>
<keyword evidence="1" id="KW-0949">S-adenosyl-L-methionine</keyword>
<evidence type="ECO:0000256" key="1">
    <source>
        <dbReference type="HAMAP-Rule" id="MF_00934"/>
    </source>
</evidence>
<evidence type="ECO:0000313" key="2">
    <source>
        <dbReference type="EMBL" id="MFC6440148.1"/>
    </source>
</evidence>
<gene>
    <name evidence="1" type="primary">rlmJ</name>
    <name evidence="2" type="ORF">ACFP85_08315</name>
</gene>